<dbReference type="SUPFAM" id="SSF56601">
    <property type="entry name" value="beta-lactamase/transpeptidase-like"/>
    <property type="match status" value="1"/>
</dbReference>
<name>A0A839DVT1_9PSEU</name>
<keyword evidence="6" id="KW-0511">Multifunctional enzyme</keyword>
<evidence type="ECO:0000256" key="6">
    <source>
        <dbReference type="ARBA" id="ARBA00023268"/>
    </source>
</evidence>
<feature type="domain" description="Penicillin-binding protein transpeptidase" evidence="10">
    <location>
        <begin position="363"/>
        <end position="635"/>
    </location>
</feature>
<evidence type="ECO:0000259" key="11">
    <source>
        <dbReference type="Pfam" id="PF00912"/>
    </source>
</evidence>
<evidence type="ECO:0000256" key="2">
    <source>
        <dbReference type="ARBA" id="ARBA00022670"/>
    </source>
</evidence>
<accession>A0A839DVT1</accession>
<keyword evidence="9" id="KW-0732">Signal</keyword>
<keyword evidence="1 12" id="KW-0121">Carboxypeptidase</keyword>
<feature type="chain" id="PRO_5039019392" evidence="9">
    <location>
        <begin position="33"/>
        <end position="696"/>
    </location>
</feature>
<dbReference type="GO" id="GO:0009002">
    <property type="term" value="F:serine-type D-Ala-D-Ala carboxypeptidase activity"/>
    <property type="evidence" value="ECO:0007669"/>
    <property type="project" value="UniProtKB-EC"/>
</dbReference>
<dbReference type="AlphaFoldDB" id="A0A839DVT1"/>
<dbReference type="InterPro" id="IPR036950">
    <property type="entry name" value="PBP_transglycosylase"/>
</dbReference>
<dbReference type="RefSeq" id="WP_182544372.1">
    <property type="nucleotide sequence ID" value="NZ_JACGWZ010000003.1"/>
</dbReference>
<dbReference type="GO" id="GO:0006508">
    <property type="term" value="P:proteolysis"/>
    <property type="evidence" value="ECO:0007669"/>
    <property type="project" value="UniProtKB-KW"/>
</dbReference>
<dbReference type="GO" id="GO:0030288">
    <property type="term" value="C:outer membrane-bounded periplasmic space"/>
    <property type="evidence" value="ECO:0007669"/>
    <property type="project" value="TreeGrafter"/>
</dbReference>
<keyword evidence="4" id="KW-0808">Transferase</keyword>
<evidence type="ECO:0000256" key="3">
    <source>
        <dbReference type="ARBA" id="ARBA00022676"/>
    </source>
</evidence>
<dbReference type="Gene3D" id="1.10.3810.10">
    <property type="entry name" value="Biosynthetic peptidoglycan transglycosylase-like"/>
    <property type="match status" value="1"/>
</dbReference>
<feature type="domain" description="Glycosyl transferase family 51" evidence="11">
    <location>
        <begin position="64"/>
        <end position="250"/>
    </location>
</feature>
<organism evidence="12 13">
    <name type="scientific">Halosaccharopolyspora lacisalsi</name>
    <dbReference type="NCBI Taxonomy" id="1000566"/>
    <lineage>
        <taxon>Bacteria</taxon>
        <taxon>Bacillati</taxon>
        <taxon>Actinomycetota</taxon>
        <taxon>Actinomycetes</taxon>
        <taxon>Pseudonocardiales</taxon>
        <taxon>Pseudonocardiaceae</taxon>
        <taxon>Halosaccharopolyspora</taxon>
    </lineage>
</organism>
<evidence type="ECO:0000256" key="9">
    <source>
        <dbReference type="SAM" id="SignalP"/>
    </source>
</evidence>
<evidence type="ECO:0000256" key="8">
    <source>
        <dbReference type="ARBA" id="ARBA00049902"/>
    </source>
</evidence>
<keyword evidence="5" id="KW-0378">Hydrolase</keyword>
<dbReference type="Proteomes" id="UP000569329">
    <property type="component" value="Unassembled WGS sequence"/>
</dbReference>
<dbReference type="InterPro" id="IPR023346">
    <property type="entry name" value="Lysozyme-like_dom_sf"/>
</dbReference>
<evidence type="ECO:0000256" key="1">
    <source>
        <dbReference type="ARBA" id="ARBA00022645"/>
    </source>
</evidence>
<comment type="catalytic activity">
    <reaction evidence="8">
        <text>[GlcNAc-(1-&gt;4)-Mur2Ac(oyl-L-Ala-gamma-D-Glu-L-Lys-D-Ala-D-Ala)](n)-di-trans,octa-cis-undecaprenyl diphosphate + beta-D-GlcNAc-(1-&gt;4)-Mur2Ac(oyl-L-Ala-gamma-D-Glu-L-Lys-D-Ala-D-Ala)-di-trans,octa-cis-undecaprenyl diphosphate = [GlcNAc-(1-&gt;4)-Mur2Ac(oyl-L-Ala-gamma-D-Glu-L-Lys-D-Ala-D-Ala)](n+1)-di-trans,octa-cis-undecaprenyl diphosphate + di-trans,octa-cis-undecaprenyl diphosphate + H(+)</text>
        <dbReference type="Rhea" id="RHEA:23708"/>
        <dbReference type="Rhea" id="RHEA-COMP:9602"/>
        <dbReference type="Rhea" id="RHEA-COMP:9603"/>
        <dbReference type="ChEBI" id="CHEBI:15378"/>
        <dbReference type="ChEBI" id="CHEBI:58405"/>
        <dbReference type="ChEBI" id="CHEBI:60033"/>
        <dbReference type="ChEBI" id="CHEBI:78435"/>
        <dbReference type="EC" id="2.4.99.28"/>
    </reaction>
</comment>
<proteinExistence type="predicted"/>
<feature type="signal peptide" evidence="9">
    <location>
        <begin position="1"/>
        <end position="32"/>
    </location>
</feature>
<evidence type="ECO:0000259" key="10">
    <source>
        <dbReference type="Pfam" id="PF00905"/>
    </source>
</evidence>
<dbReference type="GO" id="GO:0009252">
    <property type="term" value="P:peptidoglycan biosynthetic process"/>
    <property type="evidence" value="ECO:0007669"/>
    <property type="project" value="TreeGrafter"/>
</dbReference>
<evidence type="ECO:0000313" key="13">
    <source>
        <dbReference type="Proteomes" id="UP000569329"/>
    </source>
</evidence>
<dbReference type="InterPro" id="IPR001460">
    <property type="entry name" value="PCN-bd_Tpept"/>
</dbReference>
<evidence type="ECO:0000256" key="4">
    <source>
        <dbReference type="ARBA" id="ARBA00022679"/>
    </source>
</evidence>
<protein>
    <submittedName>
        <fullName evidence="12">Membrane peptidoglycan carboxypeptidase</fullName>
    </submittedName>
</protein>
<dbReference type="GO" id="GO:0008658">
    <property type="term" value="F:penicillin binding"/>
    <property type="evidence" value="ECO:0007669"/>
    <property type="project" value="InterPro"/>
</dbReference>
<dbReference type="SUPFAM" id="SSF53955">
    <property type="entry name" value="Lysozyme-like"/>
    <property type="match status" value="1"/>
</dbReference>
<evidence type="ECO:0000313" key="12">
    <source>
        <dbReference type="EMBL" id="MBA8825143.1"/>
    </source>
</evidence>
<comment type="catalytic activity">
    <reaction evidence="7">
        <text>Preferential cleavage: (Ac)2-L-Lys-D-Ala-|-D-Ala. Also transpeptidation of peptidyl-alanyl moieties that are N-acyl substituents of D-alanine.</text>
        <dbReference type="EC" id="3.4.16.4"/>
    </reaction>
</comment>
<dbReference type="Gene3D" id="3.40.710.10">
    <property type="entry name" value="DD-peptidase/beta-lactamase superfamily"/>
    <property type="match status" value="1"/>
</dbReference>
<dbReference type="PANTHER" id="PTHR32282:SF33">
    <property type="entry name" value="PEPTIDOGLYCAN GLYCOSYLTRANSFERASE"/>
    <property type="match status" value="1"/>
</dbReference>
<comment type="caution">
    <text evidence="12">The sequence shown here is derived from an EMBL/GenBank/DDBJ whole genome shotgun (WGS) entry which is preliminary data.</text>
</comment>
<dbReference type="GO" id="GO:0008955">
    <property type="term" value="F:peptidoglycan glycosyltransferase activity"/>
    <property type="evidence" value="ECO:0007669"/>
    <property type="project" value="UniProtKB-EC"/>
</dbReference>
<reference evidence="12 13" key="1">
    <citation type="submission" date="2020-07" db="EMBL/GenBank/DDBJ databases">
        <title>Sequencing the genomes of 1000 actinobacteria strains.</title>
        <authorList>
            <person name="Klenk H.-P."/>
        </authorList>
    </citation>
    <scope>NUCLEOTIDE SEQUENCE [LARGE SCALE GENOMIC DNA]</scope>
    <source>
        <strain evidence="12 13">DSM 45975</strain>
    </source>
</reference>
<dbReference type="Pfam" id="PF00905">
    <property type="entry name" value="Transpeptidase"/>
    <property type="match status" value="1"/>
</dbReference>
<dbReference type="EMBL" id="JACGWZ010000003">
    <property type="protein sequence ID" value="MBA8825143.1"/>
    <property type="molecule type" value="Genomic_DNA"/>
</dbReference>
<dbReference type="InterPro" id="IPR001264">
    <property type="entry name" value="Glyco_trans_51"/>
</dbReference>
<dbReference type="InterPro" id="IPR012338">
    <property type="entry name" value="Beta-lactam/transpept-like"/>
</dbReference>
<gene>
    <name evidence="12" type="ORF">FHX42_002494</name>
</gene>
<keyword evidence="3" id="KW-0328">Glycosyltransferase</keyword>
<keyword evidence="13" id="KW-1185">Reference proteome</keyword>
<evidence type="ECO:0000256" key="5">
    <source>
        <dbReference type="ARBA" id="ARBA00022801"/>
    </source>
</evidence>
<dbReference type="Pfam" id="PF00912">
    <property type="entry name" value="Transgly"/>
    <property type="match status" value="1"/>
</dbReference>
<sequence>MRSGLLKLFGLCVLSGVLVASLAMPMAFGAGAFVNETTSAMSNMSATMAKGQMPLTTKVTDRNGKPLAYFYDDYRIPTPKERISQTMKVAITAIEDKRFWDHRGVDWQGTMRAMAANISSGSVTQGASTITQQYVKNYRVHVLADNDVERQEAQATTVARKLREARIAVELERTMSKKEILAGYLNVVPFGNQTFGVGAAAQTYFGTTPDKLSIPQSALLAAIVNAPGALNPNTNPQDALQRRNLVIDLMASHSNRFRISEAAAERAKKQPLDVLSPLGRPPNGCVTIGDGAANGFFCNYVLDYLRRAGIDRDKLDGGGYTIRTTMSREDTQEAKKAAEAQVPTRTPGIANAMAVVEPGKDKHKVRALVANRDYGNDASKGQTARDIVSDVQPFGAGSVFKIFTAAAALKQGKSIHDVIPVPPTYSSTKYGKPGDPYTVGNAEGVAPGPRTLQDALATSPNTGFIMLEEKVGVDNVVNMASKLGLRRSLNKTDAQGKSLQKGEMSEAETVKKYDSGSFTLGVSSVSVLELSNVMATISSGGVWCPPTPLESVKDRNGDPVRLPEAPCEQVVSPHVAAALAQGLGKDHLPGGTSHAAAKSSGWNRPVMAKTGTTQRYHSAAFVGATPQMAGAVLTFTSGSDLEGICVGGPGKPPYLCGDNGGNLYGGTVPGRTWYNAMTKIHEGLPVAPLPGIPPRP</sequence>
<dbReference type="PANTHER" id="PTHR32282">
    <property type="entry name" value="BINDING PROTEIN TRANSPEPTIDASE, PUTATIVE-RELATED"/>
    <property type="match status" value="1"/>
</dbReference>
<evidence type="ECO:0000256" key="7">
    <source>
        <dbReference type="ARBA" id="ARBA00034000"/>
    </source>
</evidence>
<keyword evidence="2" id="KW-0645">Protease</keyword>
<dbReference type="InterPro" id="IPR050396">
    <property type="entry name" value="Glycosyltr_51/Transpeptidase"/>
</dbReference>